<evidence type="ECO:0000313" key="3">
    <source>
        <dbReference type="EMBL" id="JAT85425.1"/>
    </source>
</evidence>
<evidence type="ECO:0000313" key="2">
    <source>
        <dbReference type="EMBL" id="JAT81020.1"/>
    </source>
</evidence>
<dbReference type="EMBL" id="GDQN01010034">
    <property type="protein sequence ID" value="JAT81020.1"/>
    <property type="molecule type" value="Transcribed_RNA"/>
</dbReference>
<feature type="compositionally biased region" description="Acidic residues" evidence="1">
    <location>
        <begin position="292"/>
        <end position="307"/>
    </location>
</feature>
<organism evidence="2">
    <name type="scientific">Pectinophora gossypiella</name>
    <name type="common">Cotton pink bollworm</name>
    <name type="synonym">Depressaria gossypiella</name>
    <dbReference type="NCBI Taxonomy" id="13191"/>
    <lineage>
        <taxon>Eukaryota</taxon>
        <taxon>Metazoa</taxon>
        <taxon>Ecdysozoa</taxon>
        <taxon>Arthropoda</taxon>
        <taxon>Hexapoda</taxon>
        <taxon>Insecta</taxon>
        <taxon>Pterygota</taxon>
        <taxon>Neoptera</taxon>
        <taxon>Endopterygota</taxon>
        <taxon>Lepidoptera</taxon>
        <taxon>Glossata</taxon>
        <taxon>Ditrysia</taxon>
        <taxon>Gelechioidea</taxon>
        <taxon>Gelechiidae</taxon>
        <taxon>Apatetrinae</taxon>
        <taxon>Pectinophora</taxon>
    </lineage>
</organism>
<reference evidence="2" key="1">
    <citation type="submission" date="2015-09" db="EMBL/GenBank/DDBJ databases">
        <title>De novo assembly of Pectinophora gossypiella (Pink Bollworm) gut transcriptome.</title>
        <authorList>
            <person name="Tassone E.E."/>
        </authorList>
    </citation>
    <scope>NUCLEOTIDE SEQUENCE</scope>
</reference>
<dbReference type="PANTHER" id="PTHR21844">
    <property type="entry name" value="AKT1 SUBSTRATE 1 PROTEIN"/>
    <property type="match status" value="1"/>
</dbReference>
<protein>
    <submittedName>
        <fullName evidence="2">Uncharacterized protein</fullName>
    </submittedName>
</protein>
<dbReference type="GO" id="GO:0032007">
    <property type="term" value="P:negative regulation of TOR signaling"/>
    <property type="evidence" value="ECO:0007669"/>
    <property type="project" value="InterPro"/>
</dbReference>
<dbReference type="OrthoDB" id="9992964at2759"/>
<dbReference type="PANTHER" id="PTHR21844:SF2">
    <property type="entry name" value="PROLINE-RICH AKT1 SUBSTRATE 1"/>
    <property type="match status" value="1"/>
</dbReference>
<feature type="region of interest" description="Disordered" evidence="1">
    <location>
        <begin position="350"/>
        <end position="372"/>
    </location>
</feature>
<sequence>LATNYFVQFILLHSCVFYIVLTQKYSANTIMIALFACKCLNLTLESDKIEDNIDIGKLELTPTEQRDIFFSEKLVSCPSGGLKHHAAQPALLGQRPVGRWLINSCIACGQTTHAVLTDRPNIVLICKSINTTLERVNSLKKSKNFSPVFHLLVPEVSRDIEMKENVDTSNLIFSDRKSWPPQQVLGTLSKQLNQTLQAQLEAMEESVRQFRDQKYAEFEAFRERAHRDHKILTSIISKARKSSESEGWRIDAGLDNGPPSPQLPPLQRRRLSSFKDAKKLSQVAKPKKQLPPEEDSLEAEDIFDLEGTDSRHNMVSDQDDYDSDPEGSRDEGIHIGRGRAAAADIARSLPINMPNFPTERAVPSDLDDDEEPQDIAASIKALARSVHGDPFELPRPRFSTQI</sequence>
<proteinExistence type="predicted"/>
<dbReference type="InterPro" id="IPR026682">
    <property type="entry name" value="AKT1S1"/>
</dbReference>
<evidence type="ECO:0000256" key="1">
    <source>
        <dbReference type="SAM" id="MobiDB-lite"/>
    </source>
</evidence>
<dbReference type="GO" id="GO:0048011">
    <property type="term" value="P:neurotrophin TRK receptor signaling pathway"/>
    <property type="evidence" value="ECO:0007669"/>
    <property type="project" value="InterPro"/>
</dbReference>
<name>A0A1E1W1Z9_PECGO</name>
<gene>
    <name evidence="3" type="ORF">g.9613</name>
    <name evidence="2" type="ORF">g.9614</name>
</gene>
<accession>A0A1E1W1Z9</accession>
<feature type="region of interest" description="Disordered" evidence="1">
    <location>
        <begin position="276"/>
        <end position="333"/>
    </location>
</feature>
<feature type="non-terminal residue" evidence="2">
    <location>
        <position position="1"/>
    </location>
</feature>
<dbReference type="AlphaFoldDB" id="A0A1E1W1Z9"/>
<dbReference type="EMBL" id="GDQN01005629">
    <property type="protein sequence ID" value="JAT85425.1"/>
    <property type="molecule type" value="Transcribed_RNA"/>
</dbReference>
<dbReference type="GO" id="GO:0005737">
    <property type="term" value="C:cytoplasm"/>
    <property type="evidence" value="ECO:0007669"/>
    <property type="project" value="TreeGrafter"/>
</dbReference>